<gene>
    <name evidence="3" type="ORF">RYX45_17270</name>
</gene>
<reference evidence="3" key="1">
    <citation type="submission" date="2023-10" db="EMBL/GenBank/DDBJ databases">
        <title>Screening of Alkalihalophilus pseudofirmusBZ-TG-HK211 and Its Alleviation of Salt Stress on Rapeseed Growth.</title>
        <authorList>
            <person name="Zhao B."/>
            <person name="Guo T."/>
        </authorList>
    </citation>
    <scope>NUCLEOTIDE SEQUENCE</scope>
    <source>
        <strain evidence="3">BZ-TG-HK211</strain>
    </source>
</reference>
<evidence type="ECO:0000256" key="1">
    <source>
        <dbReference type="ARBA" id="ARBA00005254"/>
    </source>
</evidence>
<dbReference type="InterPro" id="IPR014748">
    <property type="entry name" value="Enoyl-CoA_hydra_C"/>
</dbReference>
<dbReference type="Gene3D" id="1.10.12.10">
    <property type="entry name" value="Lyase 2-enoyl-coa Hydratase, Chain A, domain 2"/>
    <property type="match status" value="1"/>
</dbReference>
<dbReference type="EMBL" id="JAWJAY010000006">
    <property type="protein sequence ID" value="MDV2886948.1"/>
    <property type="molecule type" value="Genomic_DNA"/>
</dbReference>
<evidence type="ECO:0000256" key="2">
    <source>
        <dbReference type="RuleBase" id="RU003707"/>
    </source>
</evidence>
<evidence type="ECO:0000313" key="4">
    <source>
        <dbReference type="Proteomes" id="UP001285636"/>
    </source>
</evidence>
<dbReference type="CDD" id="cd06558">
    <property type="entry name" value="crotonase-like"/>
    <property type="match status" value="1"/>
</dbReference>
<dbReference type="AlphaFoldDB" id="A0AAJ2NR29"/>
<dbReference type="RefSeq" id="WP_289235410.1">
    <property type="nucleotide sequence ID" value="NZ_CP117835.1"/>
</dbReference>
<dbReference type="PANTHER" id="PTHR43802">
    <property type="entry name" value="ENOYL-COA HYDRATASE"/>
    <property type="match status" value="1"/>
</dbReference>
<dbReference type="SUPFAM" id="SSF52096">
    <property type="entry name" value="ClpP/crotonase"/>
    <property type="match status" value="1"/>
</dbReference>
<organism evidence="3 4">
    <name type="scientific">Alkalihalophilus pseudofirmus</name>
    <name type="common">Bacillus pseudofirmus</name>
    <dbReference type="NCBI Taxonomy" id="79885"/>
    <lineage>
        <taxon>Bacteria</taxon>
        <taxon>Bacillati</taxon>
        <taxon>Bacillota</taxon>
        <taxon>Bacilli</taxon>
        <taxon>Bacillales</taxon>
        <taxon>Bacillaceae</taxon>
        <taxon>Alkalihalophilus</taxon>
    </lineage>
</organism>
<dbReference type="PANTHER" id="PTHR43802:SF1">
    <property type="entry name" value="IP11341P-RELATED"/>
    <property type="match status" value="1"/>
</dbReference>
<evidence type="ECO:0000313" key="3">
    <source>
        <dbReference type="EMBL" id="MDV2886948.1"/>
    </source>
</evidence>
<dbReference type="InterPro" id="IPR018376">
    <property type="entry name" value="Enoyl-CoA_hyd/isom_CS"/>
</dbReference>
<dbReference type="InterPro" id="IPR029045">
    <property type="entry name" value="ClpP/crotonase-like_dom_sf"/>
</dbReference>
<comment type="caution">
    <text evidence="3">The sequence shown here is derived from an EMBL/GenBank/DDBJ whole genome shotgun (WGS) entry which is preliminary data.</text>
</comment>
<comment type="similarity">
    <text evidence="1 2">Belongs to the enoyl-CoA hydratase/isomerase family.</text>
</comment>
<name>A0AAJ2NR29_ALKPS</name>
<dbReference type="Pfam" id="PF00378">
    <property type="entry name" value="ECH_1"/>
    <property type="match status" value="1"/>
</dbReference>
<proteinExistence type="inferred from homology"/>
<dbReference type="PROSITE" id="PS00166">
    <property type="entry name" value="ENOYL_COA_HYDRATASE"/>
    <property type="match status" value="1"/>
</dbReference>
<dbReference type="GO" id="GO:0003824">
    <property type="term" value="F:catalytic activity"/>
    <property type="evidence" value="ECO:0007669"/>
    <property type="project" value="InterPro"/>
</dbReference>
<protein>
    <submittedName>
        <fullName evidence="3">Enoyl-CoA hydratase/isomerase family protein</fullName>
    </submittedName>
</protein>
<sequence>MNQEVVLYEVHDQVATITLNRPHVKNALNVEMHTALYDAFNEANKNENVRVIVLEGRDGAFSAGADLKSFAEEDVDSVDYGTYLRETYNKLILQMMNIEKPIVANLNGIAVGAGLSIALACDFRVAHRDAKIGLGFMKIGLVPDAGASYFLPRLVGLGKATELALGEIISAEEAERINLINQVGTPEPLIAHLKTVSPAAFGLMKKNFRKGFDKSLEEVLEMEVETQRIAGATKEHKYAVAQFVNRA</sequence>
<dbReference type="InterPro" id="IPR001753">
    <property type="entry name" value="Enoyl-CoA_hydra/iso"/>
</dbReference>
<dbReference type="Proteomes" id="UP001285636">
    <property type="component" value="Unassembled WGS sequence"/>
</dbReference>
<accession>A0AAJ2NR29</accession>
<dbReference type="Gene3D" id="3.90.226.10">
    <property type="entry name" value="2-enoyl-CoA Hydratase, Chain A, domain 1"/>
    <property type="match status" value="1"/>
</dbReference>